<comment type="caution">
    <text evidence="1">The sequence shown here is derived from an EMBL/GenBank/DDBJ whole genome shotgun (WGS) entry which is preliminary data.</text>
</comment>
<dbReference type="EMBL" id="JAUKTV010000008">
    <property type="protein sequence ID" value="KAK0732885.1"/>
    <property type="molecule type" value="Genomic_DNA"/>
</dbReference>
<gene>
    <name evidence="1" type="ORF">B0T21DRAFT_385060</name>
</gene>
<organism evidence="1 2">
    <name type="scientific">Apiosordaria backusii</name>
    <dbReference type="NCBI Taxonomy" id="314023"/>
    <lineage>
        <taxon>Eukaryota</taxon>
        <taxon>Fungi</taxon>
        <taxon>Dikarya</taxon>
        <taxon>Ascomycota</taxon>
        <taxon>Pezizomycotina</taxon>
        <taxon>Sordariomycetes</taxon>
        <taxon>Sordariomycetidae</taxon>
        <taxon>Sordariales</taxon>
        <taxon>Lasiosphaeriaceae</taxon>
        <taxon>Apiosordaria</taxon>
    </lineage>
</organism>
<dbReference type="Proteomes" id="UP001172159">
    <property type="component" value="Unassembled WGS sequence"/>
</dbReference>
<accession>A0AA40BEQ0</accession>
<evidence type="ECO:0000313" key="1">
    <source>
        <dbReference type="EMBL" id="KAK0732885.1"/>
    </source>
</evidence>
<keyword evidence="2" id="KW-1185">Reference proteome</keyword>
<proteinExistence type="predicted"/>
<name>A0AA40BEQ0_9PEZI</name>
<reference evidence="1" key="1">
    <citation type="submission" date="2023-06" db="EMBL/GenBank/DDBJ databases">
        <title>Genome-scale phylogeny and comparative genomics of the fungal order Sordariales.</title>
        <authorList>
            <consortium name="Lawrence Berkeley National Laboratory"/>
            <person name="Hensen N."/>
            <person name="Bonometti L."/>
            <person name="Westerberg I."/>
            <person name="Brannstrom I.O."/>
            <person name="Guillou S."/>
            <person name="Cros-Aarteil S."/>
            <person name="Calhoun S."/>
            <person name="Haridas S."/>
            <person name="Kuo A."/>
            <person name="Mondo S."/>
            <person name="Pangilinan J."/>
            <person name="Riley R."/>
            <person name="Labutti K."/>
            <person name="Andreopoulos B."/>
            <person name="Lipzen A."/>
            <person name="Chen C."/>
            <person name="Yanf M."/>
            <person name="Daum C."/>
            <person name="Ng V."/>
            <person name="Clum A."/>
            <person name="Steindorff A."/>
            <person name="Ohm R."/>
            <person name="Martin F."/>
            <person name="Silar P."/>
            <person name="Natvig D."/>
            <person name="Lalanne C."/>
            <person name="Gautier V."/>
            <person name="Ament-Velasquez S.L."/>
            <person name="Kruys A."/>
            <person name="Hutchinson M.I."/>
            <person name="Powell A.J."/>
            <person name="Barry K."/>
            <person name="Miller A.N."/>
            <person name="Grigoriev I.V."/>
            <person name="Debuchy R."/>
            <person name="Gladieux P."/>
            <person name="Thoren M.H."/>
            <person name="Johannesson H."/>
        </authorList>
    </citation>
    <scope>NUCLEOTIDE SEQUENCE</scope>
    <source>
        <strain evidence="1">CBS 540.89</strain>
    </source>
</reference>
<dbReference type="AlphaFoldDB" id="A0AA40BEQ0"/>
<evidence type="ECO:0000313" key="2">
    <source>
        <dbReference type="Proteomes" id="UP001172159"/>
    </source>
</evidence>
<protein>
    <submittedName>
        <fullName evidence="1">Uncharacterized protein</fullName>
    </submittedName>
</protein>
<sequence length="139" mass="15553">MASAAPPSLSSLHQLSQALTKPAKLLDAAQFDFAPYQVTNITLDCQRPNAKTNYSCALDFTLHDPNSVRENNVTSCNCHHNWEWNGVNGSLRSTDWENPVAGYQLCWFDSTTFFKSSVPSFEHPGNFSVEVAHTYHDDE</sequence>